<organism evidence="1 2">
    <name type="scientific">Lysobacter concretionis Ko07 = DSM 16239</name>
    <dbReference type="NCBI Taxonomy" id="1122185"/>
    <lineage>
        <taxon>Bacteria</taxon>
        <taxon>Pseudomonadati</taxon>
        <taxon>Pseudomonadota</taxon>
        <taxon>Gammaproteobacteria</taxon>
        <taxon>Lysobacterales</taxon>
        <taxon>Lysobacteraceae</taxon>
        <taxon>Novilysobacter</taxon>
    </lineage>
</organism>
<sequence>MTAVKYPRVLAIHEAGHAVVGVIQGQWIDGVHMRTKQEVRTGDKIITERGVAVHAQGLVEGSSMVHPASVKECLAQGIVVPVRRDSALIDMIGLAAGVIAEARHSRRSAMEIALFGGGSGDHEAMRARAELLPDPREAEGEAWATAKQLVRKHWRAVEALADVLQRKRYTPGEQVHAIVMAVAQ</sequence>
<dbReference type="Gene3D" id="1.20.58.760">
    <property type="entry name" value="Peptidase M41"/>
    <property type="match status" value="1"/>
</dbReference>
<dbReference type="EMBL" id="AVPS01000004">
    <property type="protein sequence ID" value="KGM52097.1"/>
    <property type="molecule type" value="Genomic_DNA"/>
</dbReference>
<dbReference type="SUPFAM" id="SSF140990">
    <property type="entry name" value="FtsH protease domain-like"/>
    <property type="match status" value="1"/>
</dbReference>
<dbReference type="GO" id="GO:0004222">
    <property type="term" value="F:metalloendopeptidase activity"/>
    <property type="evidence" value="ECO:0007669"/>
    <property type="project" value="InterPro"/>
</dbReference>
<dbReference type="STRING" id="1122185.N792_07090"/>
<evidence type="ECO:0008006" key="3">
    <source>
        <dbReference type="Google" id="ProtNLM"/>
    </source>
</evidence>
<name>A0A0A0ESE7_9GAMM</name>
<dbReference type="GO" id="GO:0004176">
    <property type="term" value="F:ATP-dependent peptidase activity"/>
    <property type="evidence" value="ECO:0007669"/>
    <property type="project" value="InterPro"/>
</dbReference>
<dbReference type="RefSeq" id="WP_036193309.1">
    <property type="nucleotide sequence ID" value="NZ_AVPS01000004.1"/>
</dbReference>
<gene>
    <name evidence="1" type="ORF">N792_07090</name>
</gene>
<protein>
    <recommendedName>
        <fullName evidence="3">Peptidase M41 domain-containing protein</fullName>
    </recommendedName>
</protein>
<comment type="caution">
    <text evidence="1">The sequence shown here is derived from an EMBL/GenBank/DDBJ whole genome shotgun (WGS) entry which is preliminary data.</text>
</comment>
<evidence type="ECO:0000313" key="1">
    <source>
        <dbReference type="EMBL" id="KGM52097.1"/>
    </source>
</evidence>
<proteinExistence type="predicted"/>
<keyword evidence="2" id="KW-1185">Reference proteome</keyword>
<accession>A0A0A0ESE7</accession>
<dbReference type="GO" id="GO:0006508">
    <property type="term" value="P:proteolysis"/>
    <property type="evidence" value="ECO:0007669"/>
    <property type="project" value="InterPro"/>
</dbReference>
<dbReference type="Proteomes" id="UP000030017">
    <property type="component" value="Unassembled WGS sequence"/>
</dbReference>
<dbReference type="InterPro" id="IPR037219">
    <property type="entry name" value="Peptidase_M41-like"/>
</dbReference>
<evidence type="ECO:0000313" key="2">
    <source>
        <dbReference type="Proteomes" id="UP000030017"/>
    </source>
</evidence>
<reference evidence="1 2" key="1">
    <citation type="submission" date="2013-08" db="EMBL/GenBank/DDBJ databases">
        <title>Genome sequencing of Lysobacter.</title>
        <authorList>
            <person name="Zhang S."/>
            <person name="Wang G."/>
        </authorList>
    </citation>
    <scope>NUCLEOTIDE SEQUENCE [LARGE SCALE GENOMIC DNA]</scope>
    <source>
        <strain evidence="1 2">Ko07</strain>
    </source>
</reference>
<dbReference type="AlphaFoldDB" id="A0A0A0ESE7"/>
<dbReference type="GO" id="GO:0005524">
    <property type="term" value="F:ATP binding"/>
    <property type="evidence" value="ECO:0007669"/>
    <property type="project" value="InterPro"/>
</dbReference>